<comment type="caution">
    <text evidence="1">The sequence shown here is derived from an EMBL/GenBank/DDBJ whole genome shotgun (WGS) entry which is preliminary data.</text>
</comment>
<evidence type="ECO:0000313" key="1">
    <source>
        <dbReference type="EMBL" id="KAG2202584.1"/>
    </source>
</evidence>
<gene>
    <name evidence="1" type="ORF">INT47_012578</name>
</gene>
<sequence>MAYFENVDRLNLYQTHPLKNYCNSSYDEKVTPTLIEKLKSYCIGKEDVNVFFKYDSTGGQENFKKQVLIKGGKLIDEIRQPEFDTYWNDYYNSGPEYYNIEQEYYDSEEEYYDSDQANYDSEQEHYVNDNTDVSYIDWHNADNW</sequence>
<dbReference type="AlphaFoldDB" id="A0A8H7V5Y5"/>
<protein>
    <submittedName>
        <fullName evidence="1">Uncharacterized protein</fullName>
    </submittedName>
</protein>
<reference evidence="1" key="1">
    <citation type="submission" date="2020-12" db="EMBL/GenBank/DDBJ databases">
        <title>Metabolic potential, ecology and presence of endohyphal bacteria is reflected in genomic diversity of Mucoromycotina.</title>
        <authorList>
            <person name="Muszewska A."/>
            <person name="Okrasinska A."/>
            <person name="Steczkiewicz K."/>
            <person name="Drgas O."/>
            <person name="Orlowska M."/>
            <person name="Perlinska-Lenart U."/>
            <person name="Aleksandrzak-Piekarczyk T."/>
            <person name="Szatraj K."/>
            <person name="Zielenkiewicz U."/>
            <person name="Pilsyk S."/>
            <person name="Malc E."/>
            <person name="Mieczkowski P."/>
            <person name="Kruszewska J.S."/>
            <person name="Biernat P."/>
            <person name="Pawlowska J."/>
        </authorList>
    </citation>
    <scope>NUCLEOTIDE SEQUENCE</scope>
    <source>
        <strain evidence="1">WA0000017839</strain>
    </source>
</reference>
<dbReference type="EMBL" id="JAEPRD010000059">
    <property type="protein sequence ID" value="KAG2202584.1"/>
    <property type="molecule type" value="Genomic_DNA"/>
</dbReference>
<organism evidence="1 2">
    <name type="scientific">Mucor saturninus</name>
    <dbReference type="NCBI Taxonomy" id="64648"/>
    <lineage>
        <taxon>Eukaryota</taxon>
        <taxon>Fungi</taxon>
        <taxon>Fungi incertae sedis</taxon>
        <taxon>Mucoromycota</taxon>
        <taxon>Mucoromycotina</taxon>
        <taxon>Mucoromycetes</taxon>
        <taxon>Mucorales</taxon>
        <taxon>Mucorineae</taxon>
        <taxon>Mucoraceae</taxon>
        <taxon>Mucor</taxon>
    </lineage>
</organism>
<proteinExistence type="predicted"/>
<name>A0A8H7V5Y5_9FUNG</name>
<dbReference type="Proteomes" id="UP000603453">
    <property type="component" value="Unassembled WGS sequence"/>
</dbReference>
<accession>A0A8H7V5Y5</accession>
<evidence type="ECO:0000313" key="2">
    <source>
        <dbReference type="Proteomes" id="UP000603453"/>
    </source>
</evidence>
<keyword evidence="2" id="KW-1185">Reference proteome</keyword>